<dbReference type="SUPFAM" id="SSF47757">
    <property type="entry name" value="Chemotaxis receptor methyltransferase CheR, N-terminal domain"/>
    <property type="match status" value="1"/>
</dbReference>
<protein>
    <submittedName>
        <fullName evidence="2">Protein-glutamate O-methyltransferase CheR</fullName>
    </submittedName>
</protein>
<dbReference type="EMBL" id="WKJJ01000043">
    <property type="protein sequence ID" value="MRV76770.1"/>
    <property type="molecule type" value="Genomic_DNA"/>
</dbReference>
<accession>A0A7X2LVI0</accession>
<dbReference type="Proteomes" id="UP000446768">
    <property type="component" value="Unassembled WGS sequence"/>
</dbReference>
<name>A0A7X2LVI0_9BURK</name>
<evidence type="ECO:0000313" key="2">
    <source>
        <dbReference type="EMBL" id="MRV76770.1"/>
    </source>
</evidence>
<dbReference type="PANTHER" id="PTHR24422:SF8">
    <property type="entry name" value="CHEMOTAXIS PROTEIN"/>
    <property type="match status" value="1"/>
</dbReference>
<dbReference type="GO" id="GO:0008757">
    <property type="term" value="F:S-adenosylmethionine-dependent methyltransferase activity"/>
    <property type="evidence" value="ECO:0007669"/>
    <property type="project" value="InterPro"/>
</dbReference>
<dbReference type="SUPFAM" id="SSF53335">
    <property type="entry name" value="S-adenosyl-L-methionine-dependent methyltransferases"/>
    <property type="match status" value="1"/>
</dbReference>
<dbReference type="PROSITE" id="PS50123">
    <property type="entry name" value="CHER"/>
    <property type="match status" value="1"/>
</dbReference>
<keyword evidence="2" id="KW-0808">Transferase</keyword>
<dbReference type="Pfam" id="PF03705">
    <property type="entry name" value="CheR_N"/>
    <property type="match status" value="1"/>
</dbReference>
<dbReference type="InterPro" id="IPR022641">
    <property type="entry name" value="CheR_N"/>
</dbReference>
<dbReference type="AlphaFoldDB" id="A0A7X2LVI0"/>
<sequence length="291" mass="32452">MNEQQIAALEIDLLVSAIRQAHGYDFSEYAQASLARRLTAWLAKSGYDSFGAAMSAVLRDTALCRSLVEDVTVNVSDMFRDPVFFRALRAEVVPHLRTYPHAKIWVAGCAGGEEVLSLAIILREEGIGDKCRIYATDLNEAVLERARQGMFDLRDMQRYTRNYQQSGGSAAFSDYYVARYGRALFDPGLLRNVVFAAHNLATDADFSEMQLILCRNVMIYFKPSLKERLLSLFDGCLTPGGFLCLGAKETLDQRGISPHYREVVSHTRIYRKEYARALRTGTAPGPAGAAQ</sequence>
<keyword evidence="3" id="KW-1185">Reference proteome</keyword>
<dbReference type="SMART" id="SM00138">
    <property type="entry name" value="MeTrc"/>
    <property type="match status" value="1"/>
</dbReference>
<comment type="caution">
    <text evidence="2">The sequence shown here is derived from an EMBL/GenBank/DDBJ whole genome shotgun (WGS) entry which is preliminary data.</text>
</comment>
<reference evidence="2 3" key="1">
    <citation type="submission" date="2019-11" db="EMBL/GenBank/DDBJ databases">
        <title>Novel species isolated from a subtropical stream in China.</title>
        <authorList>
            <person name="Lu H."/>
        </authorList>
    </citation>
    <scope>NUCLEOTIDE SEQUENCE [LARGE SCALE GENOMIC DNA]</scope>
    <source>
        <strain evidence="2 3">FT92W</strain>
    </source>
</reference>
<dbReference type="PRINTS" id="PR00996">
    <property type="entry name" value="CHERMTFRASE"/>
</dbReference>
<dbReference type="InterPro" id="IPR050903">
    <property type="entry name" value="Bact_Chemotaxis_MeTrfase"/>
</dbReference>
<dbReference type="Pfam" id="PF01739">
    <property type="entry name" value="CheR"/>
    <property type="match status" value="1"/>
</dbReference>
<dbReference type="PANTHER" id="PTHR24422">
    <property type="entry name" value="CHEMOTAXIS PROTEIN METHYLTRANSFERASE"/>
    <property type="match status" value="1"/>
</dbReference>
<feature type="domain" description="CheR-type methyltransferase" evidence="1">
    <location>
        <begin position="1"/>
        <end position="251"/>
    </location>
</feature>
<evidence type="ECO:0000259" key="1">
    <source>
        <dbReference type="PROSITE" id="PS50123"/>
    </source>
</evidence>
<proteinExistence type="predicted"/>
<dbReference type="GO" id="GO:0032259">
    <property type="term" value="P:methylation"/>
    <property type="evidence" value="ECO:0007669"/>
    <property type="project" value="UniProtKB-KW"/>
</dbReference>
<keyword evidence="2" id="KW-0489">Methyltransferase</keyword>
<organism evidence="2 3">
    <name type="scientific">Pseudoduganella rivuli</name>
    <dbReference type="NCBI Taxonomy" id="2666085"/>
    <lineage>
        <taxon>Bacteria</taxon>
        <taxon>Pseudomonadati</taxon>
        <taxon>Pseudomonadota</taxon>
        <taxon>Betaproteobacteria</taxon>
        <taxon>Burkholderiales</taxon>
        <taxon>Oxalobacteraceae</taxon>
        <taxon>Telluria group</taxon>
        <taxon>Pseudoduganella</taxon>
    </lineage>
</organism>
<gene>
    <name evidence="2" type="ORF">GJ700_34175</name>
</gene>
<dbReference type="Gene3D" id="3.40.50.150">
    <property type="entry name" value="Vaccinia Virus protein VP39"/>
    <property type="match status" value="1"/>
</dbReference>
<dbReference type="RefSeq" id="WP_371868255.1">
    <property type="nucleotide sequence ID" value="NZ_WKJJ01000043.1"/>
</dbReference>
<dbReference type="InterPro" id="IPR022642">
    <property type="entry name" value="CheR_C"/>
</dbReference>
<dbReference type="InterPro" id="IPR029063">
    <property type="entry name" value="SAM-dependent_MTases_sf"/>
</dbReference>
<evidence type="ECO:0000313" key="3">
    <source>
        <dbReference type="Proteomes" id="UP000446768"/>
    </source>
</evidence>
<dbReference type="InterPro" id="IPR000780">
    <property type="entry name" value="CheR_MeTrfase"/>
</dbReference>